<dbReference type="STRING" id="1267768.BV394_01250"/>
<evidence type="ECO:0000313" key="2">
    <source>
        <dbReference type="Proteomes" id="UP000187266"/>
    </source>
</evidence>
<evidence type="ECO:0000313" key="1">
    <source>
        <dbReference type="EMBL" id="APX88521.1"/>
    </source>
</evidence>
<name>A0A1U7DEY5_9RHOB</name>
<accession>A0A2M9DGY3</accession>
<dbReference type="PANTHER" id="PTHR42850:SF7">
    <property type="entry name" value="BIS(5'-NUCLEOSYL)-TETRAPHOSPHATASE PRPE [ASYMMETRICAL]"/>
    <property type="match status" value="1"/>
</dbReference>
<dbReference type="EMBL" id="CP019124">
    <property type="protein sequence ID" value="APX88521.1"/>
    <property type="molecule type" value="Genomic_DNA"/>
</dbReference>
<dbReference type="Gene3D" id="3.60.21.10">
    <property type="match status" value="1"/>
</dbReference>
<dbReference type="Pfam" id="PF00149">
    <property type="entry name" value="Metallophos"/>
    <property type="match status" value="1"/>
</dbReference>
<dbReference type="RefSeq" id="WP_076978546.1">
    <property type="nucleotide sequence ID" value="NZ_CP019124.1"/>
</dbReference>
<gene>
    <name evidence="1" type="ORF">BV394_01250</name>
</gene>
<dbReference type="AlphaFoldDB" id="A0A1U7DEY5"/>
<accession>A0A1U7DEY5</accession>
<dbReference type="Proteomes" id="UP000187266">
    <property type="component" value="Chromosome"/>
</dbReference>
<dbReference type="GO" id="GO:0005737">
    <property type="term" value="C:cytoplasm"/>
    <property type="evidence" value="ECO:0007669"/>
    <property type="project" value="TreeGrafter"/>
</dbReference>
<dbReference type="InterPro" id="IPR004843">
    <property type="entry name" value="Calcineurin-like_PHP"/>
</dbReference>
<sequence length="296" mass="33101">MADAWTIVPDLHADIDRARRLLDLGDPNVPQAFLGDFIDASQDASHPDDAAVLALVRRQVAQGAVAVMGNHELNAILYHRTGVDGVALRSHNEKNKAQHRSFVRRFGTATPEALDWTRWFLDLPLWLDLGGLRLVHACWSQPDIDLIAARRPDGRLAEEDLPEIAAEQSAFARAVNNLVTGPELPLPEGHGFHDAHGQERHRVRIAWWRSSARTWRDAALSVPRPEELPQGLVPRSDEVAFYPKDAPPVFMGHYKMQGAPRLEGPVTACLDYPESGCVYGWRGERRLHSDNLRVLD</sequence>
<dbReference type="SUPFAM" id="SSF56300">
    <property type="entry name" value="Metallo-dependent phosphatases"/>
    <property type="match status" value="1"/>
</dbReference>
<proteinExistence type="predicted"/>
<dbReference type="PANTHER" id="PTHR42850">
    <property type="entry name" value="METALLOPHOSPHOESTERASE"/>
    <property type="match status" value="1"/>
</dbReference>
<dbReference type="InterPro" id="IPR050126">
    <property type="entry name" value="Ap4A_hydrolase"/>
</dbReference>
<protein>
    <submittedName>
        <fullName evidence="1">Uncharacterized protein</fullName>
    </submittedName>
</protein>
<keyword evidence="2" id="KW-1185">Reference proteome</keyword>
<dbReference type="OrthoDB" id="9807890at2"/>
<dbReference type="GO" id="GO:0016791">
    <property type="term" value="F:phosphatase activity"/>
    <property type="evidence" value="ECO:0007669"/>
    <property type="project" value="TreeGrafter"/>
</dbReference>
<reference evidence="1 2" key="1">
    <citation type="submission" date="2017-01" db="EMBL/GenBank/DDBJ databases">
        <title>Genomic analysis of Xuhuaishuia manganoxidans DY6-4.</title>
        <authorList>
            <person name="Wang X."/>
        </authorList>
    </citation>
    <scope>NUCLEOTIDE SEQUENCE [LARGE SCALE GENOMIC DNA]</scope>
    <source>
        <strain evidence="1 2">DY6-4</strain>
    </source>
</reference>
<organism evidence="1 2">
    <name type="scientific">Brevirhabdus pacifica</name>
    <dbReference type="NCBI Taxonomy" id="1267768"/>
    <lineage>
        <taxon>Bacteria</taxon>
        <taxon>Pseudomonadati</taxon>
        <taxon>Pseudomonadota</taxon>
        <taxon>Alphaproteobacteria</taxon>
        <taxon>Rhodobacterales</taxon>
        <taxon>Paracoccaceae</taxon>
        <taxon>Brevirhabdus</taxon>
    </lineage>
</organism>
<dbReference type="InterPro" id="IPR029052">
    <property type="entry name" value="Metallo-depent_PP-like"/>
</dbReference>